<dbReference type="InterPro" id="IPR051804">
    <property type="entry name" value="Carb_Metab_Reg_Kinase/Isom"/>
</dbReference>
<dbReference type="AlphaFoldDB" id="A0A974A6X2"/>
<dbReference type="PANTHER" id="PTHR42742">
    <property type="entry name" value="TRANSCRIPTIONAL REPRESSOR MPRA"/>
    <property type="match status" value="1"/>
</dbReference>
<keyword evidence="1" id="KW-0479">Metal-binding</keyword>
<dbReference type="GO" id="GO:0008270">
    <property type="term" value="F:zinc ion binding"/>
    <property type="evidence" value="ECO:0007669"/>
    <property type="project" value="InterPro"/>
</dbReference>
<dbReference type="RefSeq" id="WP_166212810.1">
    <property type="nucleotide sequence ID" value="NZ_CP088285.1"/>
</dbReference>
<evidence type="ECO:0000256" key="1">
    <source>
        <dbReference type="ARBA" id="ARBA00022723"/>
    </source>
</evidence>
<evidence type="ECO:0000256" key="2">
    <source>
        <dbReference type="ARBA" id="ARBA00022833"/>
    </source>
</evidence>
<dbReference type="Pfam" id="PF20511">
    <property type="entry name" value="PMI_typeI_cat"/>
    <property type="match status" value="1"/>
</dbReference>
<proteinExistence type="predicted"/>
<dbReference type="InterPro" id="IPR046457">
    <property type="entry name" value="PMI_typeI_cat"/>
</dbReference>
<protein>
    <submittedName>
        <fullName evidence="4">Class I mannose-6-phosphate isomerase</fullName>
    </submittedName>
    <submittedName>
        <fullName evidence="5">Type I phosphomannose isomerase catalytic subunit</fullName>
    </submittedName>
</protein>
<dbReference type="CDD" id="cd07010">
    <property type="entry name" value="cupin_PMI_type_I_N_bac"/>
    <property type="match status" value="1"/>
</dbReference>
<evidence type="ECO:0000313" key="4">
    <source>
        <dbReference type="EMBL" id="NVI50187.1"/>
    </source>
</evidence>
<reference evidence="4" key="1">
    <citation type="submission" date="2020-06" db="EMBL/GenBank/DDBJ databases">
        <title>Whole Genome Sequence of Bradyrhizobium sp. Strain 1S1.</title>
        <authorList>
            <person name="Bromfield E.S.P."/>
            <person name="Cloutier S."/>
        </authorList>
    </citation>
    <scope>NUCLEOTIDE SEQUENCE [LARGE SCALE GENOMIC DNA]</scope>
    <source>
        <strain evidence="4">1S1</strain>
    </source>
</reference>
<evidence type="ECO:0000313" key="5">
    <source>
        <dbReference type="EMBL" id="WXC79996.1"/>
    </source>
</evidence>
<name>A0A974A6X2_9BRAD</name>
<dbReference type="Proteomes" id="UP001432046">
    <property type="component" value="Chromosome"/>
</dbReference>
<dbReference type="InterPro" id="IPR014710">
    <property type="entry name" value="RmlC-like_jellyroll"/>
</dbReference>
<dbReference type="EMBL" id="CP147711">
    <property type="protein sequence ID" value="WXC79996.1"/>
    <property type="molecule type" value="Genomic_DNA"/>
</dbReference>
<feature type="domain" description="Phosphomannose isomerase type I catalytic" evidence="3">
    <location>
        <begin position="49"/>
        <end position="75"/>
    </location>
</feature>
<dbReference type="SUPFAM" id="SSF51182">
    <property type="entry name" value="RmlC-like cupins"/>
    <property type="match status" value="1"/>
</dbReference>
<keyword evidence="4" id="KW-0413">Isomerase</keyword>
<evidence type="ECO:0000313" key="6">
    <source>
        <dbReference type="Proteomes" id="UP001432046"/>
    </source>
</evidence>
<dbReference type="PANTHER" id="PTHR42742:SF3">
    <property type="entry name" value="FRUCTOKINASE"/>
    <property type="match status" value="1"/>
</dbReference>
<dbReference type="Gene3D" id="2.60.120.10">
    <property type="entry name" value="Jelly Rolls"/>
    <property type="match status" value="1"/>
</dbReference>
<reference evidence="5" key="3">
    <citation type="submission" date="2024-03" db="EMBL/GenBank/DDBJ databases">
        <authorList>
            <person name="Bromfield E.S.P."/>
            <person name="Cloutier S."/>
        </authorList>
    </citation>
    <scope>NUCLEOTIDE SEQUENCE</scope>
    <source>
        <strain evidence="5">5S5</strain>
    </source>
</reference>
<dbReference type="GO" id="GO:0004476">
    <property type="term" value="F:mannose-6-phosphate isomerase activity"/>
    <property type="evidence" value="ECO:0007669"/>
    <property type="project" value="InterPro"/>
</dbReference>
<evidence type="ECO:0000259" key="3">
    <source>
        <dbReference type="Pfam" id="PF20511"/>
    </source>
</evidence>
<keyword evidence="6" id="KW-1185">Reference proteome</keyword>
<accession>A0A974A6X2</accession>
<keyword evidence="2" id="KW-0862">Zinc</keyword>
<reference evidence="5" key="2">
    <citation type="journal article" date="2021" name="Int. J. Syst. Evol. Microbiol.">
        <title>Bradyrhizobium septentrionale sp. nov. (sv. septentrionale) and Bradyrhizobium quebecense sp. nov. (sv. septentrionale) associated with legumes native to Canada possess rearranged symbiosis genes and numerous insertion sequences.</title>
        <authorList>
            <person name="Bromfield E.S.P."/>
            <person name="Cloutier S."/>
        </authorList>
    </citation>
    <scope>NUCLEOTIDE SEQUENCE</scope>
    <source>
        <strain evidence="5">5S5</strain>
    </source>
</reference>
<sequence>MTVEQASIQITRKPWGRVDLRPWSRIDASADPVGELWLERTGESAPISALLFKLLFTSQPLSIQVHPDDELAHALGLPNGKTEAWYILSAAPGARVALGLKQHLTLQALRAAIRDGTIAGLAQWHPVMQGDVIFVPAGTIHALGADIVLAEIQQRSDTTFRLFDFGRNRELHEDSAVAASVAGPPPTQSPPRRLTDVRKVLVASPHFVLERIDLQANSHWALDTDRETWILVIEGSGRIGSTATSVGDAIFAEADSAGIEVGPEGMSILIAYPGPDPIAALMQDCAERTAKSAAASGAVHAPTSSRIIEVQT</sequence>
<dbReference type="EMBL" id="JAAOLE020000001">
    <property type="protein sequence ID" value="NVI50187.1"/>
    <property type="molecule type" value="Genomic_DNA"/>
</dbReference>
<gene>
    <name evidence="4" type="ORF">HAP48_046580</name>
    <name evidence="5" type="ORF">WDK88_43910</name>
</gene>
<dbReference type="InterPro" id="IPR011051">
    <property type="entry name" value="RmlC_Cupin_sf"/>
</dbReference>
<organism evidence="4">
    <name type="scientific">Bradyrhizobium septentrionale</name>
    <dbReference type="NCBI Taxonomy" id="1404411"/>
    <lineage>
        <taxon>Bacteria</taxon>
        <taxon>Pseudomonadati</taxon>
        <taxon>Pseudomonadota</taxon>
        <taxon>Alphaproteobacteria</taxon>
        <taxon>Hyphomicrobiales</taxon>
        <taxon>Nitrobacteraceae</taxon>
        <taxon>Bradyrhizobium</taxon>
    </lineage>
</organism>